<dbReference type="InterPro" id="IPR010675">
    <property type="entry name" value="Bin3_C"/>
</dbReference>
<accession>A0A9D4H096</accession>
<reference evidence="9" key="1">
    <citation type="journal article" date="2019" name="bioRxiv">
        <title>The Genome of the Zebra Mussel, Dreissena polymorpha: A Resource for Invasive Species Research.</title>
        <authorList>
            <person name="McCartney M.A."/>
            <person name="Auch B."/>
            <person name="Kono T."/>
            <person name="Mallez S."/>
            <person name="Zhang Y."/>
            <person name="Obille A."/>
            <person name="Becker A."/>
            <person name="Abrahante J.E."/>
            <person name="Garbe J."/>
            <person name="Badalamenti J.P."/>
            <person name="Herman A."/>
            <person name="Mangelson H."/>
            <person name="Liachko I."/>
            <person name="Sullivan S."/>
            <person name="Sone E.D."/>
            <person name="Koren S."/>
            <person name="Silverstein K.A.T."/>
            <person name="Beckman K.B."/>
            <person name="Gohl D.M."/>
        </authorList>
    </citation>
    <scope>NUCLEOTIDE SEQUENCE</scope>
    <source>
        <strain evidence="9">Duluth1</strain>
        <tissue evidence="9">Whole animal</tissue>
    </source>
</reference>
<evidence type="ECO:0000256" key="1">
    <source>
        <dbReference type="ARBA" id="ARBA00008361"/>
    </source>
</evidence>
<dbReference type="PROSITE" id="PS51515">
    <property type="entry name" value="BIN3_SAM"/>
    <property type="match status" value="1"/>
</dbReference>
<keyword evidence="10" id="KW-1185">Reference proteome</keyword>
<proteinExistence type="inferred from homology"/>
<dbReference type="Proteomes" id="UP000828390">
    <property type="component" value="Unassembled WGS sequence"/>
</dbReference>
<feature type="domain" description="Bin3-type SAM" evidence="8">
    <location>
        <begin position="319"/>
        <end position="552"/>
    </location>
</feature>
<dbReference type="OrthoDB" id="273070at2759"/>
<dbReference type="InterPro" id="IPR039772">
    <property type="entry name" value="Bin3-like"/>
</dbReference>
<evidence type="ECO:0000313" key="10">
    <source>
        <dbReference type="Proteomes" id="UP000828390"/>
    </source>
</evidence>
<keyword evidence="3 6" id="KW-0808">Transferase</keyword>
<dbReference type="InterPro" id="IPR029063">
    <property type="entry name" value="SAM-dependent_MTases_sf"/>
</dbReference>
<protein>
    <recommendedName>
        <fullName evidence="6">RNA methyltransferase</fullName>
        <ecNumber evidence="6">2.1.1.-</ecNumber>
    </recommendedName>
</protein>
<dbReference type="SUPFAM" id="SSF53335">
    <property type="entry name" value="S-adenosyl-L-methionine-dependent methyltransferases"/>
    <property type="match status" value="1"/>
</dbReference>
<evidence type="ECO:0000259" key="8">
    <source>
        <dbReference type="PROSITE" id="PS51515"/>
    </source>
</evidence>
<dbReference type="AlphaFoldDB" id="A0A9D4H096"/>
<name>A0A9D4H096_DREPO</name>
<keyword evidence="4 5" id="KW-0949">S-adenosyl-L-methionine</keyword>
<dbReference type="InterPro" id="IPR024160">
    <property type="entry name" value="BIN3_SAM-bd_dom"/>
</dbReference>
<dbReference type="GO" id="GO:0008171">
    <property type="term" value="F:O-methyltransferase activity"/>
    <property type="evidence" value="ECO:0007669"/>
    <property type="project" value="UniProtKB-UniRule"/>
</dbReference>
<feature type="region of interest" description="Disordered" evidence="7">
    <location>
        <begin position="25"/>
        <end position="86"/>
    </location>
</feature>
<organism evidence="9 10">
    <name type="scientific">Dreissena polymorpha</name>
    <name type="common">Zebra mussel</name>
    <name type="synonym">Mytilus polymorpha</name>
    <dbReference type="NCBI Taxonomy" id="45954"/>
    <lineage>
        <taxon>Eukaryota</taxon>
        <taxon>Metazoa</taxon>
        <taxon>Spiralia</taxon>
        <taxon>Lophotrochozoa</taxon>
        <taxon>Mollusca</taxon>
        <taxon>Bivalvia</taxon>
        <taxon>Autobranchia</taxon>
        <taxon>Heteroconchia</taxon>
        <taxon>Euheterodonta</taxon>
        <taxon>Imparidentia</taxon>
        <taxon>Neoheterodontei</taxon>
        <taxon>Myida</taxon>
        <taxon>Dreissenoidea</taxon>
        <taxon>Dreissenidae</taxon>
        <taxon>Dreissena</taxon>
    </lineage>
</organism>
<comment type="similarity">
    <text evidence="1 6">Belongs to the methyltransferase superfamily.</text>
</comment>
<evidence type="ECO:0000256" key="4">
    <source>
        <dbReference type="ARBA" id="ARBA00022691"/>
    </source>
</evidence>
<feature type="compositionally biased region" description="Basic and acidic residues" evidence="7">
    <location>
        <begin position="30"/>
        <end position="44"/>
    </location>
</feature>
<gene>
    <name evidence="9" type="ORF">DPMN_128887</name>
</gene>
<dbReference type="Pfam" id="PF06859">
    <property type="entry name" value="Bin3"/>
    <property type="match status" value="1"/>
</dbReference>
<dbReference type="PANTHER" id="PTHR12315:SF0">
    <property type="entry name" value="7SK SNRNA METHYLPHOSPHATE CAPPING ENZYME"/>
    <property type="match status" value="1"/>
</dbReference>
<dbReference type="Gene3D" id="3.40.50.150">
    <property type="entry name" value="Vaccinia Virus protein VP39"/>
    <property type="match status" value="1"/>
</dbReference>
<evidence type="ECO:0000256" key="7">
    <source>
        <dbReference type="SAM" id="MobiDB-lite"/>
    </source>
</evidence>
<evidence type="ECO:0000256" key="3">
    <source>
        <dbReference type="ARBA" id="ARBA00022679"/>
    </source>
</evidence>
<dbReference type="EC" id="2.1.1.-" evidence="6"/>
<sequence length="737" mass="82098">MSVQVKTHAKTEFDRVEMACSVKSFSSPEAFRKSKDDSTIKSESRFTQPWGRKRRYSQSGRRDDGAARRKRIKSTPSIGPLPNKFLNGGSIDDPLNLNGLDHSELGKQLNSVTPQSSPLPSRRESIKVAIPFDFTDPLKLNDSDESLDFEKLLRKKRQRSRHRKKDDGAIFSPPKNIIKDKNLMEALKIEIDTDQFKDDANAVFELKPKELVKPRSVCDKIVSPVIPQVSPKCVKRRRTNSGSKTETSPTIARSLNLPSNHLGKHHDKKTPPKNKFRQPKPPQSKRDCNKSGAGKKTLKFIYGNYNRYYGYRNPTLEEDGRLKCFRKEWFESKCVLDIGCNVGNLTMSLALKFNPAKVTGMDIDPSLIGAARKNVRYYMSANLTEATKFPISNLLSYGPIVAPPVSNDASKQPVFPHNVLFKQGNYVLETDELLDLQKEEFDVILALSITKWIHFNWGDEGLRRFFKRVYKQLRPGGRFILEPQPWSSYKKKKKLTPTIHENFKSIHLRPEQFTDYLLSRDVGFSTCNTVDVPYNASKGFRRPILVFFKSDTIQNSPWSEVGSYTPVPIIHTTVGAFHDDGSLMSEDSSSSSSDSSCSQCSEVSGASSLANCDRIVANLETCTKRVTFDMGVLKPGTSPAQVFSGVDTGEEDVMEVKPYGDPVVDGDPVVGHADSIESAGNEVNDADMANVEHSEPSSATTVTYGNGNNIQNNTCAPAAGQDLSEQVKSVADNTDSG</sequence>
<reference evidence="9" key="2">
    <citation type="submission" date="2020-11" db="EMBL/GenBank/DDBJ databases">
        <authorList>
            <person name="McCartney M.A."/>
            <person name="Auch B."/>
            <person name="Kono T."/>
            <person name="Mallez S."/>
            <person name="Becker A."/>
            <person name="Gohl D.M."/>
            <person name="Silverstein K.A.T."/>
            <person name="Koren S."/>
            <person name="Bechman K.B."/>
            <person name="Herman A."/>
            <person name="Abrahante J.E."/>
            <person name="Garbe J."/>
        </authorList>
    </citation>
    <scope>NUCLEOTIDE SEQUENCE</scope>
    <source>
        <strain evidence="9">Duluth1</strain>
        <tissue evidence="9">Whole animal</tissue>
    </source>
</reference>
<comment type="caution">
    <text evidence="9">The sequence shown here is derived from an EMBL/GenBank/DDBJ whole genome shotgun (WGS) entry which is preliminary data.</text>
</comment>
<dbReference type="GO" id="GO:0008173">
    <property type="term" value="F:RNA methyltransferase activity"/>
    <property type="evidence" value="ECO:0007669"/>
    <property type="project" value="UniProtKB-UniRule"/>
</dbReference>
<feature type="region of interest" description="Disordered" evidence="7">
    <location>
        <begin position="232"/>
        <end position="292"/>
    </location>
</feature>
<dbReference type="CDD" id="cd02440">
    <property type="entry name" value="AdoMet_MTases"/>
    <property type="match status" value="1"/>
</dbReference>
<feature type="compositionally biased region" description="Polar residues" evidence="7">
    <location>
        <begin position="240"/>
        <end position="259"/>
    </location>
</feature>
<dbReference type="EMBL" id="JAIWYP010000005">
    <property type="protein sequence ID" value="KAH3826959.1"/>
    <property type="molecule type" value="Genomic_DNA"/>
</dbReference>
<evidence type="ECO:0000313" key="9">
    <source>
        <dbReference type="EMBL" id="KAH3826959.1"/>
    </source>
</evidence>
<dbReference type="GO" id="GO:0040031">
    <property type="term" value="P:snRNA modification"/>
    <property type="evidence" value="ECO:0007669"/>
    <property type="project" value="TreeGrafter"/>
</dbReference>
<dbReference type="InterPro" id="IPR041698">
    <property type="entry name" value="Methyltransf_25"/>
</dbReference>
<dbReference type="GO" id="GO:0032259">
    <property type="term" value="P:methylation"/>
    <property type="evidence" value="ECO:0007669"/>
    <property type="project" value="UniProtKB-KW"/>
</dbReference>
<evidence type="ECO:0000256" key="5">
    <source>
        <dbReference type="PROSITE-ProRule" id="PRU00848"/>
    </source>
</evidence>
<dbReference type="Pfam" id="PF13649">
    <property type="entry name" value="Methyltransf_25"/>
    <property type="match status" value="1"/>
</dbReference>
<feature type="compositionally biased region" description="Polar residues" evidence="7">
    <location>
        <begin position="723"/>
        <end position="737"/>
    </location>
</feature>
<evidence type="ECO:0000256" key="2">
    <source>
        <dbReference type="ARBA" id="ARBA00022603"/>
    </source>
</evidence>
<keyword evidence="2 6" id="KW-0489">Methyltransferase</keyword>
<evidence type="ECO:0000256" key="6">
    <source>
        <dbReference type="RuleBase" id="RU367087"/>
    </source>
</evidence>
<dbReference type="GO" id="GO:0017069">
    <property type="term" value="F:snRNA binding"/>
    <property type="evidence" value="ECO:0007669"/>
    <property type="project" value="TreeGrafter"/>
</dbReference>
<feature type="compositionally biased region" description="Basic residues" evidence="7">
    <location>
        <begin position="262"/>
        <end position="278"/>
    </location>
</feature>
<dbReference type="PANTHER" id="PTHR12315">
    <property type="entry name" value="BICOID-INTERACTING PROTEIN RELATED"/>
    <property type="match status" value="1"/>
</dbReference>
<feature type="region of interest" description="Disordered" evidence="7">
    <location>
        <begin position="713"/>
        <end position="737"/>
    </location>
</feature>